<dbReference type="PROSITE" id="PS52019">
    <property type="entry name" value="PKS_MFAS_DH"/>
    <property type="match status" value="1"/>
</dbReference>
<dbReference type="CDD" id="cd05274">
    <property type="entry name" value="KR_FAS_SDR_x"/>
    <property type="match status" value="1"/>
</dbReference>
<accession>A0A179F6Q0</accession>
<dbReference type="GO" id="GO:0016874">
    <property type="term" value="F:ligase activity"/>
    <property type="evidence" value="ECO:0007669"/>
    <property type="project" value="UniProtKB-KW"/>
</dbReference>
<dbReference type="PROSITE" id="PS52004">
    <property type="entry name" value="KS3_2"/>
    <property type="match status" value="1"/>
</dbReference>
<feature type="region of interest" description="N-terminal hotdog fold" evidence="10">
    <location>
        <begin position="939"/>
        <end position="1067"/>
    </location>
</feature>
<dbReference type="InterPro" id="IPR001227">
    <property type="entry name" value="Ac_transferase_dom_sf"/>
</dbReference>
<dbReference type="Pfam" id="PF00109">
    <property type="entry name" value="ketoacyl-synt"/>
    <property type="match status" value="1"/>
</dbReference>
<evidence type="ECO:0000256" key="3">
    <source>
        <dbReference type="ARBA" id="ARBA00022598"/>
    </source>
</evidence>
<dbReference type="GO" id="GO:0008168">
    <property type="term" value="F:methyltransferase activity"/>
    <property type="evidence" value="ECO:0007669"/>
    <property type="project" value="UniProtKB-KW"/>
</dbReference>
<keyword evidence="4" id="KW-0489">Methyltransferase</keyword>
<dbReference type="Pfam" id="PF13602">
    <property type="entry name" value="ADH_zinc_N_2"/>
    <property type="match status" value="1"/>
</dbReference>
<dbReference type="KEGG" id="pchm:VFPPC_16707"/>
<dbReference type="Pfam" id="PF21089">
    <property type="entry name" value="PKS_DH_N"/>
    <property type="match status" value="1"/>
</dbReference>
<dbReference type="InterPro" id="IPR013968">
    <property type="entry name" value="PKS_KR"/>
</dbReference>
<dbReference type="InterPro" id="IPR009081">
    <property type="entry name" value="PP-bd_ACP"/>
</dbReference>
<dbReference type="SUPFAM" id="SSF55048">
    <property type="entry name" value="Probable ACP-binding domain of malonyl-CoA ACP transacylase"/>
    <property type="match status" value="1"/>
</dbReference>
<dbReference type="InterPro" id="IPR056501">
    <property type="entry name" value="NAD-bd_HRPKS_sdrA"/>
</dbReference>
<dbReference type="GO" id="GO:0031177">
    <property type="term" value="F:phosphopantetheine binding"/>
    <property type="evidence" value="ECO:0007669"/>
    <property type="project" value="InterPro"/>
</dbReference>
<evidence type="ECO:0000259" key="11">
    <source>
        <dbReference type="PROSITE" id="PS50075"/>
    </source>
</evidence>
<dbReference type="SMART" id="SM00822">
    <property type="entry name" value="PKS_KR"/>
    <property type="match status" value="1"/>
</dbReference>
<feature type="active site" description="Proton acceptor; for dehydratase activity" evidence="10">
    <location>
        <position position="971"/>
    </location>
</feature>
<evidence type="ECO:0000256" key="9">
    <source>
        <dbReference type="ARBA" id="ARBA00023315"/>
    </source>
</evidence>
<dbReference type="Pfam" id="PF22621">
    <property type="entry name" value="CurL-like_PKS_C"/>
    <property type="match status" value="1"/>
</dbReference>
<dbReference type="GO" id="GO:0044550">
    <property type="term" value="P:secondary metabolite biosynthetic process"/>
    <property type="evidence" value="ECO:0007669"/>
    <property type="project" value="TreeGrafter"/>
</dbReference>
<dbReference type="InterPro" id="IPR049552">
    <property type="entry name" value="PKS_DH_N"/>
</dbReference>
<evidence type="ECO:0000256" key="7">
    <source>
        <dbReference type="ARBA" id="ARBA00023002"/>
    </source>
</evidence>
<dbReference type="GO" id="GO:0032259">
    <property type="term" value="P:methylation"/>
    <property type="evidence" value="ECO:0007669"/>
    <property type="project" value="UniProtKB-KW"/>
</dbReference>
<dbReference type="Gene3D" id="3.30.70.3290">
    <property type="match status" value="1"/>
</dbReference>
<dbReference type="InterPro" id="IPR016039">
    <property type="entry name" value="Thiolase-like"/>
</dbReference>
<name>A0A179F6Q0_METCM</name>
<dbReference type="Proteomes" id="UP000078397">
    <property type="component" value="Unassembled WGS sequence"/>
</dbReference>
<dbReference type="Pfam" id="PF08659">
    <property type="entry name" value="KR"/>
    <property type="match status" value="1"/>
</dbReference>
<keyword evidence="8" id="KW-0511">Multifunctional enzyme</keyword>
<dbReference type="SUPFAM" id="SSF47336">
    <property type="entry name" value="ACP-like"/>
    <property type="match status" value="1"/>
</dbReference>
<dbReference type="Pfam" id="PF00550">
    <property type="entry name" value="PP-binding"/>
    <property type="match status" value="1"/>
</dbReference>
<dbReference type="InterPro" id="IPR014043">
    <property type="entry name" value="Acyl_transferase_dom"/>
</dbReference>
<dbReference type="InterPro" id="IPR014030">
    <property type="entry name" value="Ketoacyl_synth_N"/>
</dbReference>
<dbReference type="Pfam" id="PF07993">
    <property type="entry name" value="NAD_binding_4"/>
    <property type="match status" value="1"/>
</dbReference>
<dbReference type="InterPro" id="IPR049900">
    <property type="entry name" value="PKS_mFAS_DH"/>
</dbReference>
<evidence type="ECO:0000256" key="5">
    <source>
        <dbReference type="ARBA" id="ARBA00022679"/>
    </source>
</evidence>
<dbReference type="InterPro" id="IPR016035">
    <property type="entry name" value="Acyl_Trfase/lysoPLipase"/>
</dbReference>
<gene>
    <name evidence="14" type="ORF">VFPPC_16707</name>
</gene>
<keyword evidence="3" id="KW-0436">Ligase</keyword>
<dbReference type="Pfam" id="PF14765">
    <property type="entry name" value="PS-DH"/>
    <property type="match status" value="1"/>
</dbReference>
<dbReference type="InterPro" id="IPR020806">
    <property type="entry name" value="PKS_PP-bd"/>
</dbReference>
<dbReference type="SUPFAM" id="SSF51735">
    <property type="entry name" value="NAD(P)-binding Rossmann-fold domains"/>
    <property type="match status" value="3"/>
</dbReference>
<dbReference type="InterPro" id="IPR029063">
    <property type="entry name" value="SAM-dependent_MTases_sf"/>
</dbReference>
<evidence type="ECO:0000256" key="8">
    <source>
        <dbReference type="ARBA" id="ARBA00023268"/>
    </source>
</evidence>
<feature type="domain" description="Carrier" evidence="11">
    <location>
        <begin position="2418"/>
        <end position="2495"/>
    </location>
</feature>
<dbReference type="InterPro" id="IPR032821">
    <property type="entry name" value="PKS_assoc"/>
</dbReference>
<dbReference type="SUPFAM" id="SSF53335">
    <property type="entry name" value="S-adenosyl-L-methionine-dependent methyltransferases"/>
    <property type="match status" value="1"/>
</dbReference>
<dbReference type="PROSITE" id="PS50075">
    <property type="entry name" value="CARRIER"/>
    <property type="match status" value="1"/>
</dbReference>
<dbReference type="Gene3D" id="1.10.1200.10">
    <property type="entry name" value="ACP-like"/>
    <property type="match status" value="1"/>
</dbReference>
<dbReference type="EMBL" id="LSBJ02000001">
    <property type="protein sequence ID" value="OAQ61135.1"/>
    <property type="molecule type" value="Genomic_DNA"/>
</dbReference>
<dbReference type="InterPro" id="IPR020807">
    <property type="entry name" value="PKS_DH"/>
</dbReference>
<dbReference type="GO" id="GO:0004312">
    <property type="term" value="F:fatty acid synthase activity"/>
    <property type="evidence" value="ECO:0007669"/>
    <property type="project" value="TreeGrafter"/>
</dbReference>
<dbReference type="InterPro" id="IPR050091">
    <property type="entry name" value="PKS_NRPS_Biosynth_Enz"/>
</dbReference>
<reference evidence="14 15" key="1">
    <citation type="journal article" date="2016" name="PLoS Pathog.">
        <title>Biosynthesis of antibiotic leucinostatins in bio-control fungus Purpureocillium lilacinum and their inhibition on phytophthora revealed by genome mining.</title>
        <authorList>
            <person name="Wang G."/>
            <person name="Liu Z."/>
            <person name="Lin R."/>
            <person name="Li E."/>
            <person name="Mao Z."/>
            <person name="Ling J."/>
            <person name="Yang Y."/>
            <person name="Yin W.B."/>
            <person name="Xie B."/>
        </authorList>
    </citation>
    <scope>NUCLEOTIDE SEQUENCE [LARGE SCALE GENOMIC DNA]</scope>
    <source>
        <strain evidence="14">170</strain>
    </source>
</reference>
<dbReference type="InterPro" id="IPR014031">
    <property type="entry name" value="Ketoacyl_synth_C"/>
</dbReference>
<dbReference type="InterPro" id="IPR057326">
    <property type="entry name" value="KR_dom"/>
</dbReference>
<keyword evidence="15" id="KW-1185">Reference proteome</keyword>
<dbReference type="Gene3D" id="3.10.129.110">
    <property type="entry name" value="Polyketide synthase dehydratase"/>
    <property type="match status" value="1"/>
</dbReference>
<dbReference type="InterPro" id="IPR011032">
    <property type="entry name" value="GroES-like_sf"/>
</dbReference>
<dbReference type="CDD" id="cd05195">
    <property type="entry name" value="enoyl_red"/>
    <property type="match status" value="1"/>
</dbReference>
<dbReference type="Pfam" id="PF23114">
    <property type="entry name" value="NAD-bd_HRPKS_sdrA"/>
    <property type="match status" value="1"/>
</dbReference>
<dbReference type="InterPro" id="IPR016036">
    <property type="entry name" value="Malonyl_transacylase_ACP-bd"/>
</dbReference>
<evidence type="ECO:0000259" key="12">
    <source>
        <dbReference type="PROSITE" id="PS52004"/>
    </source>
</evidence>
<dbReference type="CDD" id="cd00833">
    <property type="entry name" value="PKS"/>
    <property type="match status" value="1"/>
</dbReference>
<proteinExistence type="predicted"/>
<dbReference type="Pfam" id="PF08240">
    <property type="entry name" value="ADH_N"/>
    <property type="match status" value="1"/>
</dbReference>
<dbReference type="Pfam" id="PF02801">
    <property type="entry name" value="Ketoacyl-synt_C"/>
    <property type="match status" value="1"/>
</dbReference>
<dbReference type="Gene3D" id="3.90.180.10">
    <property type="entry name" value="Medium-chain alcohol dehydrogenases, catalytic domain"/>
    <property type="match status" value="1"/>
</dbReference>
<dbReference type="Pfam" id="PF08242">
    <property type="entry name" value="Methyltransf_12"/>
    <property type="match status" value="1"/>
</dbReference>
<comment type="caution">
    <text evidence="14">The sequence shown here is derived from an EMBL/GenBank/DDBJ whole genome shotgun (WGS) entry which is preliminary data.</text>
</comment>
<dbReference type="GO" id="GO:1901336">
    <property type="term" value="P:lactone biosynthetic process"/>
    <property type="evidence" value="ECO:0007669"/>
    <property type="project" value="UniProtKB-ARBA"/>
</dbReference>
<evidence type="ECO:0000313" key="15">
    <source>
        <dbReference type="Proteomes" id="UP000078397"/>
    </source>
</evidence>
<dbReference type="InterPro" id="IPR020841">
    <property type="entry name" value="PKS_Beta-ketoAc_synthase_dom"/>
</dbReference>
<dbReference type="InterPro" id="IPR013120">
    <property type="entry name" value="FAR_NAD-bd"/>
</dbReference>
<dbReference type="Pfam" id="PF16197">
    <property type="entry name" value="KAsynt_C_assoc"/>
    <property type="match status" value="1"/>
</dbReference>
<feature type="domain" description="PKS/mFAS DH" evidence="13">
    <location>
        <begin position="939"/>
        <end position="1223"/>
    </location>
</feature>
<organism evidence="14 15">
    <name type="scientific">Pochonia chlamydosporia 170</name>
    <dbReference type="NCBI Taxonomy" id="1380566"/>
    <lineage>
        <taxon>Eukaryota</taxon>
        <taxon>Fungi</taxon>
        <taxon>Dikarya</taxon>
        <taxon>Ascomycota</taxon>
        <taxon>Pezizomycotina</taxon>
        <taxon>Sordariomycetes</taxon>
        <taxon>Hypocreomycetidae</taxon>
        <taxon>Hypocreales</taxon>
        <taxon>Clavicipitaceae</taxon>
        <taxon>Pochonia</taxon>
    </lineage>
</organism>
<dbReference type="GO" id="GO:0016491">
    <property type="term" value="F:oxidoreductase activity"/>
    <property type="evidence" value="ECO:0007669"/>
    <property type="project" value="UniProtKB-KW"/>
</dbReference>
<dbReference type="Gene3D" id="3.40.366.10">
    <property type="entry name" value="Malonyl-Coenzyme A Acyl Carrier Protein, domain 2"/>
    <property type="match status" value="1"/>
</dbReference>
<dbReference type="FunFam" id="3.40.50.720:FF:000209">
    <property type="entry name" value="Polyketide synthase Pks12"/>
    <property type="match status" value="1"/>
</dbReference>
<dbReference type="Gene3D" id="3.40.47.10">
    <property type="match status" value="1"/>
</dbReference>
<protein>
    <submittedName>
        <fullName evidence="14">Polyketide synthase</fullName>
    </submittedName>
</protein>
<dbReference type="SUPFAM" id="SSF50129">
    <property type="entry name" value="GroES-like"/>
    <property type="match status" value="1"/>
</dbReference>
<evidence type="ECO:0000313" key="14">
    <source>
        <dbReference type="EMBL" id="OAQ61135.1"/>
    </source>
</evidence>
<dbReference type="SMART" id="SM00823">
    <property type="entry name" value="PKS_PP"/>
    <property type="match status" value="1"/>
</dbReference>
<keyword evidence="6" id="KW-0521">NADP</keyword>
<dbReference type="InterPro" id="IPR013217">
    <property type="entry name" value="Methyltransf_12"/>
</dbReference>
<dbReference type="CDD" id="cd02440">
    <property type="entry name" value="AdoMet_MTases"/>
    <property type="match status" value="1"/>
</dbReference>
<dbReference type="InterPro" id="IPR036291">
    <property type="entry name" value="NAD(P)-bd_dom_sf"/>
</dbReference>
<dbReference type="SUPFAM" id="SSF53901">
    <property type="entry name" value="Thiolase-like"/>
    <property type="match status" value="1"/>
</dbReference>
<dbReference type="PANTHER" id="PTHR43775">
    <property type="entry name" value="FATTY ACID SYNTHASE"/>
    <property type="match status" value="1"/>
</dbReference>
<dbReference type="Pfam" id="PF00698">
    <property type="entry name" value="Acyl_transf_1"/>
    <property type="match status" value="1"/>
</dbReference>
<keyword evidence="1" id="KW-0596">Phosphopantetheine</keyword>
<dbReference type="OrthoDB" id="4949127at2759"/>
<dbReference type="Gene3D" id="3.40.50.150">
    <property type="entry name" value="Vaccinia Virus protein VP39"/>
    <property type="match status" value="1"/>
</dbReference>
<feature type="active site" description="Proton donor; for dehydratase activity" evidence="10">
    <location>
        <position position="1138"/>
    </location>
</feature>
<dbReference type="SMART" id="SM00825">
    <property type="entry name" value="PKS_KS"/>
    <property type="match status" value="1"/>
</dbReference>
<evidence type="ECO:0000256" key="2">
    <source>
        <dbReference type="ARBA" id="ARBA00022553"/>
    </source>
</evidence>
<feature type="region of interest" description="C-terminal hotdog fold" evidence="10">
    <location>
        <begin position="1077"/>
        <end position="1223"/>
    </location>
</feature>
<dbReference type="STRING" id="1380566.A0A179F6Q0"/>
<dbReference type="InterPro" id="IPR049551">
    <property type="entry name" value="PKS_DH_C"/>
</dbReference>
<dbReference type="SMART" id="SM00826">
    <property type="entry name" value="PKS_DH"/>
    <property type="match status" value="1"/>
</dbReference>
<dbReference type="Gene3D" id="3.40.50.720">
    <property type="entry name" value="NAD(P)-binding Rossmann-like Domain"/>
    <property type="match status" value="3"/>
</dbReference>
<dbReference type="SUPFAM" id="SSF52151">
    <property type="entry name" value="FabD/lysophospholipase-like"/>
    <property type="match status" value="1"/>
</dbReference>
<dbReference type="PANTHER" id="PTHR43775:SF49">
    <property type="entry name" value="SYNTHASE, PUTATIVE (JCVI)-RELATED"/>
    <property type="match status" value="1"/>
</dbReference>
<dbReference type="InterPro" id="IPR042104">
    <property type="entry name" value="PKS_dehydratase_sf"/>
</dbReference>
<sequence length="2922" mass="322990">MKKKDETVPPVAIVGIGLRLPAGISTPDDFWKLLIEKRDGRCRVPETRYNVDAFYNGGKQGRQLVASDHGYFLEDVDLKRFDAGFFSMSRSEAESADPQQKLLLEVVWECMERAGQTNWRGKNIGCYVGVFGEDWHDNVSADSYASPFARINGSGDFVLSNRLSYEYDLQGPSMTIRTACSSSLVCLHEACQALYARECSGAIVAGTSLIMSPSMTMAMSQQGALALDGRCKTFDAAADGYARGEAVNAIYLKLLDDAMRDGDPIRAIIRSTATNSDGKTAGMSVPSATSQERMIRRAYEKAGITDLSQTPYFECHGTGTKTGDRIETTAIANTFGEKPLYIGSVKPNLGHAEGASGLNSLIKAVLALENNIIPPNINFNDPNPEVPFARGKLLVPTDAIPWPTDRSARVSINSFGIGGSNAHVVIDSVASFTISPVQHGIANGTNGVHEIASLSPYGKLVPNGLSNGLQNGLQNGTANGCHPDQINAYTNNYVKNRLFLLPLSANNSGSLEKSRHNINKYLQLHPTSLENAAYTLGMRRDHLQHRTFSIVEESQVTATSELSRKICPGLVDTVFVFTGQGAQWSHMARELILEVSSFREDIRALDCSLQNLEDPPLWRIEGEDDLVNLSEYAQTLCTAIQVALVNLLRKSGVKPSAIIGHSSGEIAGAYASGAMTATEAIIISYYRGITAKQISRRGAMAAVGLSHEAAALVVTGDVTVACINSPRSVTISGDVQAVENTLEAIDTQDPTIFRRKLKVNTAYHSEHMKEVSEMYERLLSPHLNPGTCSVPFYSSVTGSRKIQTAVLDKTYWRRNLESPVLFYQATKALLKDFDKSQLIFVEIGPHSALQGPLNQIFQEHSDNAPIYVPTLTRGINCMESFLRSIGQLYTCGQEINFSFINPPGNILTDLPTYAWDHSVEFWNESRLSSGFRSMKHQHHELLGAICTGINDTEPIWRNILDIIDVPWLKDHKVLNDIVFPCAGYIAMIGEAIRQVTGSEAYTIKNLFIQSALVLQETGSVELHTSMKLRRLTDTANSSWYEFSISSFNGTSWTQHCTALGRDAKNVSTYNKSFHALPRCLSKGYWYDRLRHWGLQYGPTFQRMENITVDVEETVARATIRDQQMVDGPCYPVHPITIDLCLQLYPAAMTNGLARRLTTLIVPSSIGVIHIFPSMGRELNVETRAYVTSAGSRRGSSVAVAENQEAILIMEDGRMATLDTGANRTSSGHTSASQLLWRPDIDFIDVSSLMHSTKKPRDAWMIMEMACALHLLRTSDALKTIETDSRTTPSYLVKYSSWLCKERARMAAGDWDVLCPEAKGFTSLDSEAREALCISVSQEMEGWKDENVCKLTKTLTSLSDSAHVQDVFLGMTNPLEVLTRDGGLTAMYNMIRGRVTGEEFLSLCAHANPTLRILEVGAGTGATTQDVLDSLKSDDGRPMYSHYCFTDISPGFFSAAKERFAGYSNMQYKVLDISKDPKEQGFETGYYDLVVASNVLHATPSLNDTLLNVKALLRPGGRLFLQELIEPMGWHFNNFIMGFLPGWWLGEDDDRLDGPFVSVERWGQELQRAGFSGIDAAVLDDESPYHINANIVATTVKSQTRSGNVTLLYKDTKVKYACDLADRLEASGFRIHWKQLCDQHILPEQDVISTIELEGPFLHAIKDADYSDLMEYIPKLRSGLLWLTRTAQIECINPEYGLTIGLARTIRSELSLDFTTVELQTLDDEAVSSVVNIFHKFQCRSERESFSFEPEFAVHNGVVHIGRYYPISPEEARAKSLEDGPTRLTVNQVGLIDSLEWVQYEQDRVQEDEVELEVHCVGLNFRDVLVSMGMVEEKHNRIGNEAAGIITRVGSAVRHVTKGDRVIVMDSGCLATRTVTLGYNVFPMPPELSFEDAATFPAVFGTVIHTIINVGRLEKGESILIHSACGGVGLAAIQICRMIQAEIYVTVGTEEKKKFLVEHHHIPSERIFYSRDESFLKDVMDATTGQGVDMVLNSLAGELLHASWQCVAKFGRMMEIGKRDVVGRGKLAMDQFEQNRAFHGIELRELRLHRPQKVQELMNQCMDYYKQGFIKSIRPVKVFPAESVKEAFHYMQKGKHIGKILIRMPKEAKQLSTSASQTVIKFSPTATYLIVGGMRGLGRAIATWMAEHGARSFVFLSRSAGQQADDQAFLGELAAQGCSAIASAGNVVELDDVKRAIERAPSRIAGVFQLSMVLKDLAVENITHEDWQYVQNPKVKGTWNLHKALSDCDLGFFILFSSQSAVYGQPGQAHYASANTFLASFAQYRHGLGLPCSVIDVGAVEGVGYVSQNAAILKQFREFGVRFLQEQDLLDAITLSISQSPPEAETKRSALYRPIGHITTGMASETSVRDRCPWRNDIRLAFLRQLGSTEDTIAACNDAALRALLDSASVDFEILREPESLSIVTAAIARALCGFTLYPEEDLDVTAPLSAMGIDSLVSIEIRNWWRRAFGIDITVLEIANGGSVHKLGVMALTGLQEKYSPKTEEHTSETTQGQTLKVKGDLNREFRNYMDSPWDLDNFIAQPVTRLPNQATVLLTGGSGYLGTEILRQLVRNETIKSIVVLVRAESEPHGLQRIKEASLLAQRWTAGDEQKLEVWTGDISKPDLGLQAKQLARIRGLSTSRSNIDAIIHNGAAVSFNADFAALKASNVDSTIQLLKLAATSPASPKFVYVSGGMKFDTRQKFVDIADDLTNYFGYSQTKVMSERIIHELAMKLPLTQNRLSAVKPGLIIGSADTGISNVDDALWNVVASAAAMGIFPEEPETSWIHVSSVDAISARIVQQLFSPDILPLDDIVDGMPLCRFWGIVAEELGVKFVSMPWEDWMKRATVEMDTVGKKHPLWPVQHMFVNRPPVMTGPGNMFDQKPIELALRRSIQYLLRVGLLKQSKQAGQLTEKTIGRTKFM</sequence>
<dbReference type="RefSeq" id="XP_018138944.1">
    <property type="nucleotide sequence ID" value="XM_018294460.1"/>
</dbReference>
<dbReference type="SMART" id="SM00829">
    <property type="entry name" value="PKS_ER"/>
    <property type="match status" value="1"/>
</dbReference>
<dbReference type="InterPro" id="IPR013154">
    <property type="entry name" value="ADH-like_N"/>
</dbReference>
<dbReference type="SMART" id="SM00827">
    <property type="entry name" value="PKS_AT"/>
    <property type="match status" value="1"/>
</dbReference>
<keyword evidence="9" id="KW-0012">Acyltransferase</keyword>
<dbReference type="NCBIfam" id="TIGR01746">
    <property type="entry name" value="Thioester-redct"/>
    <property type="match status" value="1"/>
</dbReference>
<dbReference type="InterPro" id="IPR036736">
    <property type="entry name" value="ACP-like_sf"/>
</dbReference>
<dbReference type="GO" id="GO:0006633">
    <property type="term" value="P:fatty acid biosynthetic process"/>
    <property type="evidence" value="ECO:0007669"/>
    <property type="project" value="TreeGrafter"/>
</dbReference>
<keyword evidence="2" id="KW-0597">Phosphoprotein</keyword>
<dbReference type="InterPro" id="IPR010080">
    <property type="entry name" value="Thioester_reductase-like_dom"/>
</dbReference>
<dbReference type="InterPro" id="IPR020843">
    <property type="entry name" value="ER"/>
</dbReference>
<evidence type="ECO:0000256" key="6">
    <source>
        <dbReference type="ARBA" id="ARBA00022857"/>
    </source>
</evidence>
<keyword evidence="7" id="KW-0560">Oxidoreductase</keyword>
<evidence type="ECO:0000259" key="13">
    <source>
        <dbReference type="PROSITE" id="PS52019"/>
    </source>
</evidence>
<keyword evidence="5" id="KW-0808">Transferase</keyword>
<evidence type="ECO:0000256" key="10">
    <source>
        <dbReference type="PROSITE-ProRule" id="PRU01363"/>
    </source>
</evidence>
<feature type="domain" description="Ketosynthase family 3 (KS3)" evidence="12">
    <location>
        <begin position="8"/>
        <end position="428"/>
    </location>
</feature>
<evidence type="ECO:0000256" key="4">
    <source>
        <dbReference type="ARBA" id="ARBA00022603"/>
    </source>
</evidence>
<dbReference type="GeneID" id="28858454"/>
<evidence type="ECO:0000256" key="1">
    <source>
        <dbReference type="ARBA" id="ARBA00022450"/>
    </source>
</evidence>